<evidence type="ECO:0000256" key="1">
    <source>
        <dbReference type="ARBA" id="ARBA00009437"/>
    </source>
</evidence>
<dbReference type="FunFam" id="1.10.10.10:FF:000001">
    <property type="entry name" value="LysR family transcriptional regulator"/>
    <property type="match status" value="1"/>
</dbReference>
<dbReference type="GO" id="GO:0003700">
    <property type="term" value="F:DNA-binding transcription factor activity"/>
    <property type="evidence" value="ECO:0007669"/>
    <property type="project" value="InterPro"/>
</dbReference>
<dbReference type="Proteomes" id="UP000037392">
    <property type="component" value="Unassembled WGS sequence"/>
</dbReference>
<organism evidence="6 7">
    <name type="scientific">[Clostridium] citroniae WAL-19142</name>
    <dbReference type="NCBI Taxonomy" id="742734"/>
    <lineage>
        <taxon>Bacteria</taxon>
        <taxon>Bacillati</taxon>
        <taxon>Bacillota</taxon>
        <taxon>Clostridia</taxon>
        <taxon>Lachnospirales</taxon>
        <taxon>Lachnospiraceae</taxon>
        <taxon>Enterocloster</taxon>
    </lineage>
</organism>
<evidence type="ECO:0000256" key="2">
    <source>
        <dbReference type="ARBA" id="ARBA00023015"/>
    </source>
</evidence>
<evidence type="ECO:0000313" key="7">
    <source>
        <dbReference type="Proteomes" id="UP000037392"/>
    </source>
</evidence>
<dbReference type="PROSITE" id="PS50931">
    <property type="entry name" value="HTH_LYSR"/>
    <property type="match status" value="1"/>
</dbReference>
<dbReference type="SUPFAM" id="SSF53850">
    <property type="entry name" value="Periplasmic binding protein-like II"/>
    <property type="match status" value="1"/>
</dbReference>
<gene>
    <name evidence="6" type="ORF">HMPREF9470_00033</name>
</gene>
<keyword evidence="4" id="KW-0804">Transcription</keyword>
<dbReference type="Gene3D" id="1.10.10.10">
    <property type="entry name" value="Winged helix-like DNA-binding domain superfamily/Winged helix DNA-binding domain"/>
    <property type="match status" value="1"/>
</dbReference>
<dbReference type="PANTHER" id="PTHR30346:SF28">
    <property type="entry name" value="HTH-TYPE TRANSCRIPTIONAL REGULATOR CYNR"/>
    <property type="match status" value="1"/>
</dbReference>
<dbReference type="EMBL" id="ADLK01000001">
    <property type="protein sequence ID" value="KMW24171.1"/>
    <property type="molecule type" value="Genomic_DNA"/>
</dbReference>
<accession>A0A0J9CIF7</accession>
<dbReference type="GO" id="GO:0003677">
    <property type="term" value="F:DNA binding"/>
    <property type="evidence" value="ECO:0007669"/>
    <property type="project" value="UniProtKB-KW"/>
</dbReference>
<dbReference type="GeneID" id="93163514"/>
<dbReference type="InterPro" id="IPR036388">
    <property type="entry name" value="WH-like_DNA-bd_sf"/>
</dbReference>
<dbReference type="Pfam" id="PF00126">
    <property type="entry name" value="HTH_1"/>
    <property type="match status" value="1"/>
</dbReference>
<evidence type="ECO:0000313" key="6">
    <source>
        <dbReference type="EMBL" id="KMW24171.1"/>
    </source>
</evidence>
<dbReference type="GO" id="GO:0032993">
    <property type="term" value="C:protein-DNA complex"/>
    <property type="evidence" value="ECO:0007669"/>
    <property type="project" value="TreeGrafter"/>
</dbReference>
<dbReference type="OrthoDB" id="9803714at2"/>
<evidence type="ECO:0000256" key="3">
    <source>
        <dbReference type="ARBA" id="ARBA00023125"/>
    </source>
</evidence>
<dbReference type="CDD" id="cd05466">
    <property type="entry name" value="PBP2_LTTR_substrate"/>
    <property type="match status" value="1"/>
</dbReference>
<sequence length="310" mass="35693">MDLKQLEYIVKIADENSITRAAERLYISQSGLNQQLLKLESELGIQLFHRSKNDLRLTEAGKVYVSYARQMLQLKQEAYDILNDMADNKVGRLSVGLTPERGITMLMSIYPQFYQQFPHITIEPQEIGVKNQQSMISKGYLDLGFVTLSEKDKTNDEYIHIYYENILLAVPRSHPLARHANPPGQPFATADLRDFKDMQFVLMFKNSTLRTVIDPLFEEAGFVPRILFETSSNLTLCNMVKNNMACSLITQNYAKEQQDVAYFYLPSHPFWELCATYKKGHYLTKAGKTFIELAIEYYHSTAKENNQSVV</sequence>
<evidence type="ECO:0000259" key="5">
    <source>
        <dbReference type="PROSITE" id="PS50931"/>
    </source>
</evidence>
<dbReference type="AlphaFoldDB" id="A0A0J9CIF7"/>
<dbReference type="SUPFAM" id="SSF46785">
    <property type="entry name" value="Winged helix' DNA-binding domain"/>
    <property type="match status" value="1"/>
</dbReference>
<comment type="similarity">
    <text evidence="1">Belongs to the LysR transcriptional regulatory family.</text>
</comment>
<dbReference type="InterPro" id="IPR005119">
    <property type="entry name" value="LysR_subst-bd"/>
</dbReference>
<dbReference type="RefSeq" id="WP_007869252.1">
    <property type="nucleotide sequence ID" value="NZ_KQ235875.1"/>
</dbReference>
<dbReference type="PATRIC" id="fig|742734.4.peg.35"/>
<dbReference type="PRINTS" id="PR00039">
    <property type="entry name" value="HTHLYSR"/>
</dbReference>
<dbReference type="InterPro" id="IPR036390">
    <property type="entry name" value="WH_DNA-bd_sf"/>
</dbReference>
<dbReference type="PANTHER" id="PTHR30346">
    <property type="entry name" value="TRANSCRIPTIONAL DUAL REGULATOR HCAR-RELATED"/>
    <property type="match status" value="1"/>
</dbReference>
<protein>
    <recommendedName>
        <fullName evidence="5">HTH lysR-type domain-containing protein</fullName>
    </recommendedName>
</protein>
<reference evidence="6 7" key="1">
    <citation type="submission" date="2011-04" db="EMBL/GenBank/DDBJ databases">
        <title>The Genome Sequence of Clostridium citroniae WAL-19142.</title>
        <authorList>
            <consortium name="The Broad Institute Genome Sequencing Platform"/>
            <person name="Earl A."/>
            <person name="Ward D."/>
            <person name="Feldgarden M."/>
            <person name="Gevers D."/>
            <person name="Warren Y.A."/>
            <person name="Tyrrell K.L."/>
            <person name="Citron D.M."/>
            <person name="Goldstein E.J."/>
            <person name="Daigneault M."/>
            <person name="Allen-Vercoe E."/>
            <person name="Young S.K."/>
            <person name="Zeng Q."/>
            <person name="Gargeya S."/>
            <person name="Fitzgerald M."/>
            <person name="Haas B."/>
            <person name="Abouelleil A."/>
            <person name="Alvarado L."/>
            <person name="Arachchi H.M."/>
            <person name="Berlin A."/>
            <person name="Brown A."/>
            <person name="Chapman S.B."/>
            <person name="Chen Z."/>
            <person name="Dunbar C."/>
            <person name="Freedman E."/>
            <person name="Gearin G."/>
            <person name="Gellesch M."/>
            <person name="Goldberg J."/>
            <person name="Griggs A."/>
            <person name="Gujja S."/>
            <person name="Heilman E.R."/>
            <person name="Heiman D."/>
            <person name="Howarth C."/>
            <person name="Larson L."/>
            <person name="Lui A."/>
            <person name="MacDonald P.J."/>
            <person name="Mehta T."/>
            <person name="Montmayeur A."/>
            <person name="Murphy C."/>
            <person name="Neiman D."/>
            <person name="Pearson M."/>
            <person name="Priest M."/>
            <person name="Roberts A."/>
            <person name="Saif S."/>
            <person name="Shea T."/>
            <person name="Shenoy N."/>
            <person name="Sisk P."/>
            <person name="Stolte C."/>
            <person name="Sykes S."/>
            <person name="White J."/>
            <person name="Yandava C."/>
            <person name="Wortman J."/>
            <person name="Nusbaum C."/>
            <person name="Birren B."/>
        </authorList>
    </citation>
    <scope>NUCLEOTIDE SEQUENCE [LARGE SCALE GENOMIC DNA]</scope>
    <source>
        <strain evidence="6 7">WAL-19142</strain>
    </source>
</reference>
<dbReference type="Gene3D" id="3.40.190.290">
    <property type="match status" value="1"/>
</dbReference>
<keyword evidence="2" id="KW-0805">Transcription regulation</keyword>
<name>A0A0J9CIF7_9FIRM</name>
<comment type="caution">
    <text evidence="6">The sequence shown here is derived from an EMBL/GenBank/DDBJ whole genome shotgun (WGS) entry which is preliminary data.</text>
</comment>
<proteinExistence type="inferred from homology"/>
<evidence type="ECO:0000256" key="4">
    <source>
        <dbReference type="ARBA" id="ARBA00023163"/>
    </source>
</evidence>
<dbReference type="Pfam" id="PF03466">
    <property type="entry name" value="LysR_substrate"/>
    <property type="match status" value="1"/>
</dbReference>
<keyword evidence="3" id="KW-0238">DNA-binding</keyword>
<dbReference type="InterPro" id="IPR000847">
    <property type="entry name" value="LysR_HTH_N"/>
</dbReference>
<feature type="domain" description="HTH lysR-type" evidence="5">
    <location>
        <begin position="1"/>
        <end position="58"/>
    </location>
</feature>